<name>A0A0K2SP01_LIMPI</name>
<dbReference type="STRING" id="1555112.LIP_3002"/>
<dbReference type="InterPro" id="IPR007197">
    <property type="entry name" value="rSAM"/>
</dbReference>
<dbReference type="PANTHER" id="PTHR43409:SF4">
    <property type="entry name" value="RADICAL SAM SUPERFAMILY PROTEIN"/>
    <property type="match status" value="1"/>
</dbReference>
<evidence type="ECO:0000256" key="1">
    <source>
        <dbReference type="ARBA" id="ARBA00001966"/>
    </source>
</evidence>
<dbReference type="Proteomes" id="UP000065807">
    <property type="component" value="Chromosome"/>
</dbReference>
<evidence type="ECO:0000256" key="5">
    <source>
        <dbReference type="ARBA" id="ARBA00023014"/>
    </source>
</evidence>
<gene>
    <name evidence="7" type="ORF">LIP_3002</name>
</gene>
<dbReference type="SUPFAM" id="SSF102114">
    <property type="entry name" value="Radical SAM enzymes"/>
    <property type="match status" value="1"/>
</dbReference>
<feature type="domain" description="Radical SAM core" evidence="6">
    <location>
        <begin position="130"/>
        <end position="388"/>
    </location>
</feature>
<dbReference type="GO" id="GO:0051536">
    <property type="term" value="F:iron-sulfur cluster binding"/>
    <property type="evidence" value="ECO:0007669"/>
    <property type="project" value="UniProtKB-KW"/>
</dbReference>
<dbReference type="KEGG" id="lpil:LIP_3002"/>
<dbReference type="SFLD" id="SFLDG01082">
    <property type="entry name" value="B12-binding_domain_containing"/>
    <property type="match status" value="1"/>
</dbReference>
<dbReference type="Pfam" id="PF04055">
    <property type="entry name" value="Radical_SAM"/>
    <property type="match status" value="1"/>
</dbReference>
<dbReference type="GO" id="GO:0003824">
    <property type="term" value="F:catalytic activity"/>
    <property type="evidence" value="ECO:0007669"/>
    <property type="project" value="InterPro"/>
</dbReference>
<evidence type="ECO:0000313" key="8">
    <source>
        <dbReference type="Proteomes" id="UP000065807"/>
    </source>
</evidence>
<protein>
    <submittedName>
        <fullName evidence="7">Amino acid ABC transporter substrate-binding protein</fullName>
    </submittedName>
</protein>
<evidence type="ECO:0000256" key="4">
    <source>
        <dbReference type="ARBA" id="ARBA00023004"/>
    </source>
</evidence>
<dbReference type="PATRIC" id="fig|1555112.3.peg.3049"/>
<dbReference type="CDD" id="cd01335">
    <property type="entry name" value="Radical_SAM"/>
    <property type="match status" value="1"/>
</dbReference>
<evidence type="ECO:0000313" key="7">
    <source>
        <dbReference type="EMBL" id="BAS28831.1"/>
    </source>
</evidence>
<keyword evidence="4" id="KW-0408">Iron</keyword>
<dbReference type="GO" id="GO:0046872">
    <property type="term" value="F:metal ion binding"/>
    <property type="evidence" value="ECO:0007669"/>
    <property type="project" value="UniProtKB-KW"/>
</dbReference>
<organism evidence="7 8">
    <name type="scientific">Limnochorda pilosa</name>
    <dbReference type="NCBI Taxonomy" id="1555112"/>
    <lineage>
        <taxon>Bacteria</taxon>
        <taxon>Bacillati</taxon>
        <taxon>Bacillota</taxon>
        <taxon>Limnochordia</taxon>
        <taxon>Limnochordales</taxon>
        <taxon>Limnochordaceae</taxon>
        <taxon>Limnochorda</taxon>
    </lineage>
</organism>
<dbReference type="InterPro" id="IPR023404">
    <property type="entry name" value="rSAM_horseshoe"/>
</dbReference>
<keyword evidence="2" id="KW-0949">S-adenosyl-L-methionine</keyword>
<comment type="cofactor">
    <cofactor evidence="1">
        <name>[4Fe-4S] cluster</name>
        <dbReference type="ChEBI" id="CHEBI:49883"/>
    </cofactor>
</comment>
<dbReference type="InterPro" id="IPR006638">
    <property type="entry name" value="Elp3/MiaA/NifB-like_rSAM"/>
</dbReference>
<dbReference type="PROSITE" id="PS51918">
    <property type="entry name" value="RADICAL_SAM"/>
    <property type="match status" value="1"/>
</dbReference>
<dbReference type="PANTHER" id="PTHR43409">
    <property type="entry name" value="ANAEROBIC MAGNESIUM-PROTOPORPHYRIN IX MONOMETHYL ESTER CYCLASE-RELATED"/>
    <property type="match status" value="1"/>
</dbReference>
<evidence type="ECO:0000256" key="3">
    <source>
        <dbReference type="ARBA" id="ARBA00022723"/>
    </source>
</evidence>
<reference evidence="8" key="1">
    <citation type="submission" date="2015-07" db="EMBL/GenBank/DDBJ databases">
        <title>Complete genome sequence and phylogenetic analysis of Limnochorda pilosa.</title>
        <authorList>
            <person name="Watanabe M."/>
            <person name="Kojima H."/>
            <person name="Fukui M."/>
        </authorList>
    </citation>
    <scope>NUCLEOTIDE SEQUENCE [LARGE SCALE GENOMIC DNA]</scope>
    <source>
        <strain evidence="8">HC45</strain>
    </source>
</reference>
<dbReference type="AlphaFoldDB" id="A0A0K2SP01"/>
<dbReference type="InterPro" id="IPR058240">
    <property type="entry name" value="rSAM_sf"/>
</dbReference>
<dbReference type="EMBL" id="AP014924">
    <property type="protein sequence ID" value="BAS28831.1"/>
    <property type="molecule type" value="Genomic_DNA"/>
</dbReference>
<sequence length="402" mass="44690">MEAVVKDHTLLLRPSGGDPFAQLSLDAEGRWLRHQTAGTYAKRGLDSRVLVKERLGSRWRPRLLGAQERRELHGWIHGWLASAAAAGSSAGLPPSARRWLERAAAWTPDRLEAEAGRHAQVYGRIPILPPDLYNAIVVQATLGCTYNRCSFCTFYHGVPFRPLAPAEVERQIDGLEALYGRDLERHLKLFLGDANALVLSPARLEALWEVLERRFAIDPAAAFGQPRRDTRGRLRVEGVYTFMDAFNTRRKDPATLKRLASRGLRRVYIGMESGSDRVLRFLEKPGTARDVVDAVRSFREAGIGVGVILLAGAGGRELQEDHVVQSAERVNEMDLGPRDAVFFSPLVAGQGGAWERKARSEGVTPLSAEAIEVEIGAIRRRFCFASGAAPRITRYDLREFIH</sequence>
<dbReference type="SFLD" id="SFLDS00029">
    <property type="entry name" value="Radical_SAM"/>
    <property type="match status" value="1"/>
</dbReference>
<evidence type="ECO:0000256" key="2">
    <source>
        <dbReference type="ARBA" id="ARBA00022691"/>
    </source>
</evidence>
<keyword evidence="5" id="KW-0411">Iron-sulfur</keyword>
<dbReference type="Gene3D" id="3.80.30.20">
    <property type="entry name" value="tm_1862 like domain"/>
    <property type="match status" value="1"/>
</dbReference>
<dbReference type="InterPro" id="IPR051198">
    <property type="entry name" value="BchE-like"/>
</dbReference>
<dbReference type="SMART" id="SM00729">
    <property type="entry name" value="Elp3"/>
    <property type="match status" value="1"/>
</dbReference>
<proteinExistence type="predicted"/>
<keyword evidence="8" id="KW-1185">Reference proteome</keyword>
<evidence type="ECO:0000259" key="6">
    <source>
        <dbReference type="PROSITE" id="PS51918"/>
    </source>
</evidence>
<accession>A0A0K2SP01</accession>
<keyword evidence="3" id="KW-0479">Metal-binding</keyword>
<reference evidence="8" key="2">
    <citation type="journal article" date="2016" name="Int. J. Syst. Evol. Microbiol.">
        <title>Complete genome sequence and cell structure of Limnochorda pilosa, a Gram-negative spore-former within the phylum Firmicutes.</title>
        <authorList>
            <person name="Watanabe M."/>
            <person name="Kojima H."/>
            <person name="Fukui M."/>
        </authorList>
    </citation>
    <scope>NUCLEOTIDE SEQUENCE [LARGE SCALE GENOMIC DNA]</scope>
    <source>
        <strain evidence="8">HC45</strain>
    </source>
</reference>